<dbReference type="Proteomes" id="UP000485058">
    <property type="component" value="Unassembled WGS sequence"/>
</dbReference>
<protein>
    <submittedName>
        <fullName evidence="2">Uncharacterized protein</fullName>
    </submittedName>
</protein>
<accession>A0A6A0AIT1</accession>
<evidence type="ECO:0000313" key="2">
    <source>
        <dbReference type="EMBL" id="GFH31954.1"/>
    </source>
</evidence>
<evidence type="ECO:0000313" key="3">
    <source>
        <dbReference type="Proteomes" id="UP000485058"/>
    </source>
</evidence>
<reference evidence="2 3" key="1">
    <citation type="submission" date="2020-02" db="EMBL/GenBank/DDBJ databases">
        <title>Draft genome sequence of Haematococcus lacustris strain NIES-144.</title>
        <authorList>
            <person name="Morimoto D."/>
            <person name="Nakagawa S."/>
            <person name="Yoshida T."/>
            <person name="Sawayama S."/>
        </authorList>
    </citation>
    <scope>NUCLEOTIDE SEQUENCE [LARGE SCALE GENOMIC DNA]</scope>
    <source>
        <strain evidence="2 3">NIES-144</strain>
    </source>
</reference>
<organism evidence="2 3">
    <name type="scientific">Haematococcus lacustris</name>
    <name type="common">Green alga</name>
    <name type="synonym">Haematococcus pluvialis</name>
    <dbReference type="NCBI Taxonomy" id="44745"/>
    <lineage>
        <taxon>Eukaryota</taxon>
        <taxon>Viridiplantae</taxon>
        <taxon>Chlorophyta</taxon>
        <taxon>core chlorophytes</taxon>
        <taxon>Chlorophyceae</taxon>
        <taxon>CS clade</taxon>
        <taxon>Chlamydomonadales</taxon>
        <taxon>Haematococcaceae</taxon>
        <taxon>Haematococcus</taxon>
    </lineage>
</organism>
<sequence length="80" mass="8634">MAHATVQPVSQLAPATRTAVRASHEMEHDATNPPQYLDAEVDGSGRAEAVLSESKARSTQEASRGCETEHPRPAQHVFMP</sequence>
<name>A0A6A0AIT1_HAELA</name>
<dbReference type="AlphaFoldDB" id="A0A6A0AIT1"/>
<feature type="region of interest" description="Disordered" evidence="1">
    <location>
        <begin position="1"/>
        <end position="80"/>
    </location>
</feature>
<evidence type="ECO:0000256" key="1">
    <source>
        <dbReference type="SAM" id="MobiDB-lite"/>
    </source>
</evidence>
<keyword evidence="3" id="KW-1185">Reference proteome</keyword>
<proteinExistence type="predicted"/>
<dbReference type="EMBL" id="BLLF01006108">
    <property type="protein sequence ID" value="GFH31954.1"/>
    <property type="molecule type" value="Genomic_DNA"/>
</dbReference>
<gene>
    <name evidence="2" type="ORF">HaLaN_31091</name>
</gene>
<comment type="caution">
    <text evidence="2">The sequence shown here is derived from an EMBL/GenBank/DDBJ whole genome shotgun (WGS) entry which is preliminary data.</text>
</comment>
<feature type="compositionally biased region" description="Basic and acidic residues" evidence="1">
    <location>
        <begin position="54"/>
        <end position="72"/>
    </location>
</feature>